<dbReference type="InterPro" id="IPR000182">
    <property type="entry name" value="GNAT_dom"/>
</dbReference>
<dbReference type="AlphaFoldDB" id="D3PUW7"/>
<name>D3PUW7_STANL</name>
<dbReference type="HOGENOM" id="CLU_013985_34_4_11"/>
<evidence type="ECO:0000259" key="4">
    <source>
        <dbReference type="PROSITE" id="PS51186"/>
    </source>
</evidence>
<proteinExistence type="predicted"/>
<keyword evidence="1 5" id="KW-0808">Transferase</keyword>
<dbReference type="STRING" id="446470.Snas_5358"/>
<sequence>MIEPRMKPPELRLAHTTDAAAVNDLLHQLGYPQDDTATTAARIQTWNDDPASAAYVADANGVLLGLVAVHVCPYFERNGSWGRIVALVVADQARGQGLGGKLVAAAESFAESQGCVRMEVSSSNRREAAHKFYRHRGYINQTDRSSRFQRDLHDTNHREDHPLPTI</sequence>
<dbReference type="PANTHER" id="PTHR43877:SF2">
    <property type="entry name" value="AMINOALKYLPHOSPHONATE N-ACETYLTRANSFERASE-RELATED"/>
    <property type="match status" value="1"/>
</dbReference>
<dbReference type="CDD" id="cd04301">
    <property type="entry name" value="NAT_SF"/>
    <property type="match status" value="1"/>
</dbReference>
<dbReference type="KEGG" id="sna:Snas_5358"/>
<dbReference type="PANTHER" id="PTHR43877">
    <property type="entry name" value="AMINOALKYLPHOSPHONATE N-ACETYLTRANSFERASE-RELATED-RELATED"/>
    <property type="match status" value="1"/>
</dbReference>
<dbReference type="PROSITE" id="PS51186">
    <property type="entry name" value="GNAT"/>
    <property type="match status" value="1"/>
</dbReference>
<evidence type="ECO:0000313" key="6">
    <source>
        <dbReference type="Proteomes" id="UP000000844"/>
    </source>
</evidence>
<organism evidence="5 6">
    <name type="scientific">Stackebrandtia nassauensis (strain DSM 44728 / CIP 108903 / NRRL B-16338 / NBRC 102104 / LLR-40K-21)</name>
    <dbReference type="NCBI Taxonomy" id="446470"/>
    <lineage>
        <taxon>Bacteria</taxon>
        <taxon>Bacillati</taxon>
        <taxon>Actinomycetota</taxon>
        <taxon>Actinomycetes</taxon>
        <taxon>Glycomycetales</taxon>
        <taxon>Glycomycetaceae</taxon>
        <taxon>Stackebrandtia</taxon>
    </lineage>
</organism>
<feature type="region of interest" description="Disordered" evidence="3">
    <location>
        <begin position="144"/>
        <end position="166"/>
    </location>
</feature>
<dbReference type="Gene3D" id="3.40.630.30">
    <property type="match status" value="1"/>
</dbReference>
<dbReference type="GO" id="GO:0016747">
    <property type="term" value="F:acyltransferase activity, transferring groups other than amino-acyl groups"/>
    <property type="evidence" value="ECO:0007669"/>
    <property type="project" value="InterPro"/>
</dbReference>
<evidence type="ECO:0000256" key="1">
    <source>
        <dbReference type="ARBA" id="ARBA00022679"/>
    </source>
</evidence>
<evidence type="ECO:0000256" key="3">
    <source>
        <dbReference type="SAM" id="MobiDB-lite"/>
    </source>
</evidence>
<dbReference type="Proteomes" id="UP000000844">
    <property type="component" value="Chromosome"/>
</dbReference>
<reference evidence="5 6" key="1">
    <citation type="journal article" date="2009" name="Stand. Genomic Sci.">
        <title>Complete genome sequence of Stackebrandtia nassauensis type strain (LLR-40K-21).</title>
        <authorList>
            <person name="Munk C."/>
            <person name="Lapidus A."/>
            <person name="Copeland A."/>
            <person name="Jando M."/>
            <person name="Mayilraj S."/>
            <person name="Glavina Del Rio T."/>
            <person name="Nolan M."/>
            <person name="Chen F."/>
            <person name="Lucas S."/>
            <person name="Tice H."/>
            <person name="Cheng J.F."/>
            <person name="Han C."/>
            <person name="Detter J.C."/>
            <person name="Bruce D."/>
            <person name="Goodwin L."/>
            <person name="Chain P."/>
            <person name="Pitluck S."/>
            <person name="Goker M."/>
            <person name="Ovchinikova G."/>
            <person name="Pati A."/>
            <person name="Ivanova N."/>
            <person name="Mavromatis K."/>
            <person name="Chen A."/>
            <person name="Palaniappan K."/>
            <person name="Land M."/>
            <person name="Hauser L."/>
            <person name="Chang Y.J."/>
            <person name="Jeffries C.D."/>
            <person name="Bristow J."/>
            <person name="Eisen J.A."/>
            <person name="Markowitz V."/>
            <person name="Hugenholtz P."/>
            <person name="Kyrpides N.C."/>
            <person name="Klenk H.P."/>
        </authorList>
    </citation>
    <scope>NUCLEOTIDE SEQUENCE [LARGE SCALE GENOMIC DNA]</scope>
    <source>
        <strain evidence="6">DSM 44728 / CIP 108903 / NRRL B-16338 / NBRC 102104 / LLR-40K-21</strain>
    </source>
</reference>
<dbReference type="EMBL" id="CP001778">
    <property type="protein sequence ID" value="ADD44991.1"/>
    <property type="molecule type" value="Genomic_DNA"/>
</dbReference>
<evidence type="ECO:0000256" key="2">
    <source>
        <dbReference type="ARBA" id="ARBA00023315"/>
    </source>
</evidence>
<dbReference type="Pfam" id="PF00583">
    <property type="entry name" value="Acetyltransf_1"/>
    <property type="match status" value="1"/>
</dbReference>
<gene>
    <name evidence="5" type="ordered locus">Snas_5358</name>
</gene>
<evidence type="ECO:0000313" key="5">
    <source>
        <dbReference type="EMBL" id="ADD44991.1"/>
    </source>
</evidence>
<dbReference type="SUPFAM" id="SSF55729">
    <property type="entry name" value="Acyl-CoA N-acyltransferases (Nat)"/>
    <property type="match status" value="1"/>
</dbReference>
<protein>
    <submittedName>
        <fullName evidence="5">GCN5-related N-acetyltransferase</fullName>
    </submittedName>
</protein>
<dbReference type="InterPro" id="IPR016181">
    <property type="entry name" value="Acyl_CoA_acyltransferase"/>
</dbReference>
<dbReference type="InterPro" id="IPR050832">
    <property type="entry name" value="Bact_Acetyltransf"/>
</dbReference>
<accession>D3PUW7</accession>
<keyword evidence="6" id="KW-1185">Reference proteome</keyword>
<feature type="domain" description="N-acetyltransferase" evidence="4">
    <location>
        <begin position="9"/>
        <end position="164"/>
    </location>
</feature>
<keyword evidence="2" id="KW-0012">Acyltransferase</keyword>
<dbReference type="eggNOG" id="COG0456">
    <property type="taxonomic scope" value="Bacteria"/>
</dbReference>